<sequence>MSIFDNTHPELTRIGIKLENVDARYKPLMRMGISIDERN</sequence>
<organism evidence="1 2">
    <name type="scientific">Saccharolobus shibatae</name>
    <dbReference type="NCBI Taxonomy" id="2286"/>
    <lineage>
        <taxon>Archaea</taxon>
        <taxon>Thermoproteota</taxon>
        <taxon>Thermoprotei</taxon>
        <taxon>Sulfolobales</taxon>
        <taxon>Sulfolobaceae</taxon>
        <taxon>Saccharolobus</taxon>
    </lineage>
</organism>
<dbReference type="Proteomes" id="UP000693941">
    <property type="component" value="Chromosome"/>
</dbReference>
<proteinExistence type="predicted"/>
<dbReference type="EMBL" id="CP077715">
    <property type="protein sequence ID" value="QXJ31010.1"/>
    <property type="molecule type" value="Genomic_DNA"/>
</dbReference>
<gene>
    <name evidence="1" type="ORF">J5U21_00659</name>
</gene>
<dbReference type="GO" id="GO:0032259">
    <property type="term" value="P:methylation"/>
    <property type="evidence" value="ECO:0007669"/>
    <property type="project" value="UniProtKB-KW"/>
</dbReference>
<evidence type="ECO:0000313" key="1">
    <source>
        <dbReference type="EMBL" id="QXJ31010.1"/>
    </source>
</evidence>
<keyword evidence="1" id="KW-0808">Transferase</keyword>
<name>A0A8F5BTA0_9CREN</name>
<dbReference type="AlphaFoldDB" id="A0A8F5BTA0"/>
<reference evidence="1" key="1">
    <citation type="journal article" date="2021" name="Environ. Microbiol.">
        <title>New insights into the diversity and evolution of the archaeal mobilome from three complete genomes of Saccharolobus shibatae.</title>
        <authorList>
            <person name="Medvedeva S."/>
            <person name="Brandt D."/>
            <person name="Cvirkaite-Krupovic V."/>
            <person name="Liu Y."/>
            <person name="Severinov K."/>
            <person name="Ishino S."/>
            <person name="Ishino Y."/>
            <person name="Prangishvili D."/>
            <person name="Kalinowski J."/>
            <person name="Krupovic M."/>
        </authorList>
    </citation>
    <scope>NUCLEOTIDE SEQUENCE</scope>
    <source>
        <strain evidence="1">BEU9</strain>
    </source>
</reference>
<accession>A0A8F5BTA0</accession>
<keyword evidence="1" id="KW-0489">Methyltransferase</keyword>
<evidence type="ECO:0000313" key="2">
    <source>
        <dbReference type="Proteomes" id="UP000693941"/>
    </source>
</evidence>
<dbReference type="GO" id="GO:0008168">
    <property type="term" value="F:methyltransferase activity"/>
    <property type="evidence" value="ECO:0007669"/>
    <property type="project" value="UniProtKB-KW"/>
</dbReference>
<protein>
    <submittedName>
        <fullName evidence="1">Putative SAM-dependent methyltransferase</fullName>
    </submittedName>
</protein>